<proteinExistence type="predicted"/>
<comment type="caution">
    <text evidence="1">The sequence shown here is derived from an EMBL/GenBank/DDBJ whole genome shotgun (WGS) entry which is preliminary data.</text>
</comment>
<dbReference type="EMBL" id="CAJOBJ010292619">
    <property type="protein sequence ID" value="CAF5155180.1"/>
    <property type="molecule type" value="Genomic_DNA"/>
</dbReference>
<dbReference type="EMBL" id="CAJOBI010279428">
    <property type="protein sequence ID" value="CAF5147689.1"/>
    <property type="molecule type" value="Genomic_DNA"/>
</dbReference>
<evidence type="ECO:0000313" key="3">
    <source>
        <dbReference type="EMBL" id="CAF5155180.1"/>
    </source>
</evidence>
<protein>
    <submittedName>
        <fullName evidence="1">Uncharacterized protein</fullName>
    </submittedName>
</protein>
<dbReference type="EMBL" id="CAJOBI010080168">
    <property type="protein sequence ID" value="CAF4495065.1"/>
    <property type="molecule type" value="Genomic_DNA"/>
</dbReference>
<evidence type="ECO:0000313" key="2">
    <source>
        <dbReference type="EMBL" id="CAF5147689.1"/>
    </source>
</evidence>
<evidence type="ECO:0000313" key="1">
    <source>
        <dbReference type="EMBL" id="CAF4495065.1"/>
    </source>
</evidence>
<feature type="non-terminal residue" evidence="1">
    <location>
        <position position="15"/>
    </location>
</feature>
<dbReference type="Proteomes" id="UP000676336">
    <property type="component" value="Unassembled WGS sequence"/>
</dbReference>
<name>A0A8S2XFW1_9BILA</name>
<gene>
    <name evidence="3" type="ORF">GIL414_LOCUS65358</name>
    <name evidence="1" type="ORF">SMN809_LOCUS34660</name>
    <name evidence="2" type="ORF">SMN809_LOCUS63726</name>
</gene>
<evidence type="ECO:0000313" key="4">
    <source>
        <dbReference type="Proteomes" id="UP000676336"/>
    </source>
</evidence>
<dbReference type="Proteomes" id="UP000681720">
    <property type="component" value="Unassembled WGS sequence"/>
</dbReference>
<sequence>MNSTCYHDPTKDHSG</sequence>
<accession>A0A8S2XFW1</accession>
<organism evidence="1 4">
    <name type="scientific">Rotaria magnacalcarata</name>
    <dbReference type="NCBI Taxonomy" id="392030"/>
    <lineage>
        <taxon>Eukaryota</taxon>
        <taxon>Metazoa</taxon>
        <taxon>Spiralia</taxon>
        <taxon>Gnathifera</taxon>
        <taxon>Rotifera</taxon>
        <taxon>Eurotatoria</taxon>
        <taxon>Bdelloidea</taxon>
        <taxon>Philodinida</taxon>
        <taxon>Philodinidae</taxon>
        <taxon>Rotaria</taxon>
    </lineage>
</organism>
<reference evidence="1" key="1">
    <citation type="submission" date="2021-02" db="EMBL/GenBank/DDBJ databases">
        <authorList>
            <person name="Nowell W R."/>
        </authorList>
    </citation>
    <scope>NUCLEOTIDE SEQUENCE</scope>
</reference>